<name>A0ABX0P3I0_9BURK</name>
<comment type="caution">
    <text evidence="1">The sequence shown here is derived from an EMBL/GenBank/DDBJ whole genome shotgun (WGS) entry which is preliminary data.</text>
</comment>
<evidence type="ECO:0000313" key="1">
    <source>
        <dbReference type="EMBL" id="NHZ93484.1"/>
    </source>
</evidence>
<evidence type="ECO:0008006" key="3">
    <source>
        <dbReference type="Google" id="ProtNLM"/>
    </source>
</evidence>
<accession>A0ABX0P3I0</accession>
<dbReference type="SUPFAM" id="SSF52799">
    <property type="entry name" value="(Phosphotyrosine protein) phosphatases II"/>
    <property type="match status" value="1"/>
</dbReference>
<sequence>MTPDKQVNVGQVRSVMFMSAEDASEVPPDVSARTYVIRILDGQAAGHHVYPPLREGHAWVRAYAFDDIGPDAAGDAGALPPHLFTEAIAQAILRDLDAVLARDGIDLLLVHCFAGASRSPAVAEVLARLHGVAIAGTCYPRDPRFKVTPNKHVYDTMLRVASRG</sequence>
<dbReference type="Proteomes" id="UP000609726">
    <property type="component" value="Unassembled WGS sequence"/>
</dbReference>
<dbReference type="PROSITE" id="PS00383">
    <property type="entry name" value="TYR_PHOSPHATASE_1"/>
    <property type="match status" value="1"/>
</dbReference>
<dbReference type="InterPro" id="IPR029021">
    <property type="entry name" value="Prot-tyrosine_phosphatase-like"/>
</dbReference>
<protein>
    <recommendedName>
        <fullName evidence="3">Tyrosine specific protein phosphatases domain-containing protein</fullName>
    </recommendedName>
</protein>
<proteinExistence type="predicted"/>
<dbReference type="RefSeq" id="WP_166882170.1">
    <property type="nucleotide sequence ID" value="NZ_WHJH01000076.1"/>
</dbReference>
<keyword evidence="2" id="KW-1185">Reference proteome</keyword>
<dbReference type="InterPro" id="IPR016130">
    <property type="entry name" value="Tyr_Pase_AS"/>
</dbReference>
<organism evidence="1 2">
    <name type="scientific">Massilia mucilaginosa</name>
    <dbReference type="NCBI Taxonomy" id="2609282"/>
    <lineage>
        <taxon>Bacteria</taxon>
        <taxon>Pseudomonadati</taxon>
        <taxon>Pseudomonadota</taxon>
        <taxon>Betaproteobacteria</taxon>
        <taxon>Burkholderiales</taxon>
        <taxon>Oxalobacteraceae</taxon>
        <taxon>Telluria group</taxon>
        <taxon>Massilia</taxon>
    </lineage>
</organism>
<evidence type="ECO:0000313" key="2">
    <source>
        <dbReference type="Proteomes" id="UP000609726"/>
    </source>
</evidence>
<gene>
    <name evidence="1" type="ORF">F2P45_31445</name>
</gene>
<dbReference type="EMBL" id="WHJH01000076">
    <property type="protein sequence ID" value="NHZ93484.1"/>
    <property type="molecule type" value="Genomic_DNA"/>
</dbReference>
<reference evidence="1 2" key="1">
    <citation type="submission" date="2019-10" db="EMBL/GenBank/DDBJ databases">
        <title>Taxonomy of Antarctic Massilia spp.: description of Massilia rubra sp. nov., Massilia aquatica sp. nov., Massilia mucilaginosa sp. nov., Massilia frigida sp. nov. isolated from streams, lakes and regoliths.</title>
        <authorList>
            <person name="Holochova P."/>
            <person name="Sedlacek I."/>
            <person name="Kralova S."/>
            <person name="Maslanova I."/>
            <person name="Busse H.-J."/>
            <person name="Stankova E."/>
            <person name="Vrbovska V."/>
            <person name="Kovarovic V."/>
            <person name="Bartak M."/>
            <person name="Svec P."/>
            <person name="Pantucek R."/>
        </authorList>
    </citation>
    <scope>NUCLEOTIDE SEQUENCE [LARGE SCALE GENOMIC DNA]</scope>
    <source>
        <strain evidence="1 2">CCM 8733</strain>
    </source>
</reference>